<dbReference type="EMBL" id="CAMAPF010000930">
    <property type="protein sequence ID" value="CAH9123481.1"/>
    <property type="molecule type" value="Genomic_DNA"/>
</dbReference>
<name>A0AAV0EI38_9ASTE</name>
<sequence>MCNLPYHIGCYSPLGPNILIWMYPPLGVNIKELYYYKYMASLDIGITHLIFTSPIFNKAKNIMSSFPAFYKSINEDEDEEAYSDRMRMALMASLVATSSNSSRDYIDRGREAGHRLLMDDYWNPNPTYNARIFRRRYRMQPALFDRIMKDVMAFDPYFVSTIDAANKVSLSPNQKLTSAIFMLANGCSADSLDQLCRLSETTTLLCMKKFCRAVISVYGSWYLRTPNPGDLHRLLEKASKRGFPGMIGSIDCMHWEWKNCPTSWAGQYTGYKRKPTIVLEAVASYDTHMWHAFFGTAGSNNDLNTLASSPVFDAVVNGSAPQVQFRVDGKLYNQCYYLADGIYPSWGTFVKTISHPDTPKKKLFASMQEAFRKDVERAFGILQARWAIVRGPARLHDIRTLGDIMLACIILHNMIVEDEYEENDEEPTQQDYREDYDYIGGIVELDLNHDGPTLSQYMMRHNRIRDSSVHTSLKSDLINHLWMHHGNGM</sequence>
<dbReference type="PANTHER" id="PTHR47150">
    <property type="entry name" value="OS12G0169200 PROTEIN"/>
    <property type="match status" value="1"/>
</dbReference>
<dbReference type="Proteomes" id="UP001152523">
    <property type="component" value="Unassembled WGS sequence"/>
</dbReference>
<dbReference type="Pfam" id="PF04827">
    <property type="entry name" value="Plant_tran"/>
    <property type="match status" value="1"/>
</dbReference>
<organism evidence="1 2">
    <name type="scientific">Cuscuta epithymum</name>
    <dbReference type="NCBI Taxonomy" id="186058"/>
    <lineage>
        <taxon>Eukaryota</taxon>
        <taxon>Viridiplantae</taxon>
        <taxon>Streptophyta</taxon>
        <taxon>Embryophyta</taxon>
        <taxon>Tracheophyta</taxon>
        <taxon>Spermatophyta</taxon>
        <taxon>Magnoliopsida</taxon>
        <taxon>eudicotyledons</taxon>
        <taxon>Gunneridae</taxon>
        <taxon>Pentapetalae</taxon>
        <taxon>asterids</taxon>
        <taxon>lamiids</taxon>
        <taxon>Solanales</taxon>
        <taxon>Convolvulaceae</taxon>
        <taxon>Cuscuteae</taxon>
        <taxon>Cuscuta</taxon>
        <taxon>Cuscuta subgen. Cuscuta</taxon>
    </lineage>
</organism>
<gene>
    <name evidence="1" type="ORF">CEPIT_LOCUS25253</name>
</gene>
<evidence type="ECO:0000313" key="2">
    <source>
        <dbReference type="Proteomes" id="UP001152523"/>
    </source>
</evidence>
<dbReference type="AlphaFoldDB" id="A0AAV0EI38"/>
<evidence type="ECO:0000313" key="1">
    <source>
        <dbReference type="EMBL" id="CAH9123481.1"/>
    </source>
</evidence>
<reference evidence="1" key="1">
    <citation type="submission" date="2022-07" db="EMBL/GenBank/DDBJ databases">
        <authorList>
            <person name="Macas J."/>
            <person name="Novak P."/>
            <person name="Neumann P."/>
        </authorList>
    </citation>
    <scope>NUCLEOTIDE SEQUENCE</scope>
</reference>
<dbReference type="PANTHER" id="PTHR47150:SF5">
    <property type="entry name" value="OS07G0546750 PROTEIN"/>
    <property type="match status" value="1"/>
</dbReference>
<dbReference type="InterPro" id="IPR006912">
    <property type="entry name" value="Harbinger_derived_prot"/>
</dbReference>
<accession>A0AAV0EI38</accession>
<keyword evidence="2" id="KW-1185">Reference proteome</keyword>
<comment type="caution">
    <text evidence="1">The sequence shown here is derived from an EMBL/GenBank/DDBJ whole genome shotgun (WGS) entry which is preliminary data.</text>
</comment>
<evidence type="ECO:0008006" key="3">
    <source>
        <dbReference type="Google" id="ProtNLM"/>
    </source>
</evidence>
<proteinExistence type="predicted"/>
<protein>
    <recommendedName>
        <fullName evidence="3">DDE Tnp4 domain-containing protein</fullName>
    </recommendedName>
</protein>